<reference evidence="3" key="1">
    <citation type="journal article" date="2023" name="Proc. Natl. Acad. Sci. U.S.A.">
        <title>Genomic and structural basis for evolution of tropane alkaloid biosynthesis.</title>
        <authorList>
            <person name="Wanga Y.-J."/>
            <person name="Taina T."/>
            <person name="Yua J.-Y."/>
            <person name="Lia J."/>
            <person name="Xua B."/>
            <person name="Chenc J."/>
            <person name="D'Auriad J.C."/>
            <person name="Huanga J.-P."/>
            <person name="Huanga S.-X."/>
        </authorList>
    </citation>
    <scope>NUCLEOTIDE SEQUENCE [LARGE SCALE GENOMIC DNA]</scope>
    <source>
        <strain evidence="3">cv. KIB-2019</strain>
    </source>
</reference>
<dbReference type="Proteomes" id="UP001152561">
    <property type="component" value="Unassembled WGS sequence"/>
</dbReference>
<feature type="compositionally biased region" description="Polar residues" evidence="1">
    <location>
        <begin position="158"/>
        <end position="171"/>
    </location>
</feature>
<evidence type="ECO:0000256" key="1">
    <source>
        <dbReference type="SAM" id="MobiDB-lite"/>
    </source>
</evidence>
<dbReference type="Pfam" id="PF14009">
    <property type="entry name" value="PADRE"/>
    <property type="match status" value="1"/>
</dbReference>
<accession>A0A9Q1MTR8</accession>
<keyword evidence="3" id="KW-1185">Reference proteome</keyword>
<dbReference type="AlphaFoldDB" id="A0A9Q1MTR8"/>
<name>A0A9Q1MTR8_9SOLA</name>
<feature type="region of interest" description="Disordered" evidence="1">
    <location>
        <begin position="158"/>
        <end position="185"/>
    </location>
</feature>
<dbReference type="OrthoDB" id="736928at2759"/>
<dbReference type="PANTHER" id="PTHR33052">
    <property type="entry name" value="DUF4228 DOMAIN PROTEIN-RELATED"/>
    <property type="match status" value="1"/>
</dbReference>
<protein>
    <submittedName>
        <fullName evidence="2">Uncharacterized protein</fullName>
    </submittedName>
</protein>
<proteinExistence type="predicted"/>
<evidence type="ECO:0000313" key="3">
    <source>
        <dbReference type="Proteomes" id="UP001152561"/>
    </source>
</evidence>
<sequence length="185" mass="21315">MYCCFSPKSSDILKTIRVVHLNGHVEDFDHPISVHELMGKFHKNFVFTHAQLLAAAPKPLKHDTMLEQGHIYYLLPSSLFQSSVSPMDLVPVARKLSYIAKNGAAKDMSKKQQSKNETNLMVESENEVVTSYRIEERSNKSRSWKPLLSTIREWSFNQRSESDLQKSFNQRNESELQDKNSQSIK</sequence>
<dbReference type="EMBL" id="JAJAGQ010000003">
    <property type="protein sequence ID" value="KAJ8568390.1"/>
    <property type="molecule type" value="Genomic_DNA"/>
</dbReference>
<organism evidence="2 3">
    <name type="scientific">Anisodus acutangulus</name>
    <dbReference type="NCBI Taxonomy" id="402998"/>
    <lineage>
        <taxon>Eukaryota</taxon>
        <taxon>Viridiplantae</taxon>
        <taxon>Streptophyta</taxon>
        <taxon>Embryophyta</taxon>
        <taxon>Tracheophyta</taxon>
        <taxon>Spermatophyta</taxon>
        <taxon>Magnoliopsida</taxon>
        <taxon>eudicotyledons</taxon>
        <taxon>Gunneridae</taxon>
        <taxon>Pentapetalae</taxon>
        <taxon>asterids</taxon>
        <taxon>lamiids</taxon>
        <taxon>Solanales</taxon>
        <taxon>Solanaceae</taxon>
        <taxon>Solanoideae</taxon>
        <taxon>Hyoscyameae</taxon>
        <taxon>Anisodus</taxon>
    </lineage>
</organism>
<dbReference type="InterPro" id="IPR025322">
    <property type="entry name" value="PADRE_dom"/>
</dbReference>
<evidence type="ECO:0000313" key="2">
    <source>
        <dbReference type="EMBL" id="KAJ8568390.1"/>
    </source>
</evidence>
<comment type="caution">
    <text evidence="2">The sequence shown here is derived from an EMBL/GenBank/DDBJ whole genome shotgun (WGS) entry which is preliminary data.</text>
</comment>
<gene>
    <name evidence="2" type="ORF">K7X08_027923</name>
</gene>